<dbReference type="InterPro" id="IPR010994">
    <property type="entry name" value="RuvA_2-like"/>
</dbReference>
<dbReference type="Gene3D" id="3.30.470.30">
    <property type="entry name" value="DNA ligase/mRNA capping enzyme"/>
    <property type="match status" value="1"/>
</dbReference>
<organism evidence="7">
    <name type="scientific">viral metagenome</name>
    <dbReference type="NCBI Taxonomy" id="1070528"/>
    <lineage>
        <taxon>unclassified sequences</taxon>
        <taxon>metagenomes</taxon>
        <taxon>organismal metagenomes</taxon>
    </lineage>
</organism>
<name>A0A6C0BL40_9ZZZZ</name>
<dbReference type="SUPFAM" id="SSF50249">
    <property type="entry name" value="Nucleic acid-binding proteins"/>
    <property type="match status" value="1"/>
</dbReference>
<evidence type="ECO:0000256" key="2">
    <source>
        <dbReference type="ARBA" id="ARBA00022598"/>
    </source>
</evidence>
<sequence>MDPIHLDQDFSQIEQDPEDFCQQFDVATLEEYVSRANDLYYNCSDPEQVRLSDYAYDCLTYWINKRKKKEAHQLSKVGAMPRVKNAVRLPFVMPSLTKVKLGKDLETFLQTPTCAPVSPVIQWSLKLDGISAMIVYHHGRPQACYLRGNGTYGSDVSYILSHISLPVINQTLFVNLVVRGELIVTKKWWIENFGRTSRATARNWVSGLLNSCFVAPALSAIHFMAYQLVSLDAEPDASAEASENIWDSQNSLQQLEQMGFQVAKHGQLTHNLSSEVLMIYRSQTDQYDYMIDGVVLSLVSHSQLQTSAPQTTFLCDSPPNPTTCVAFKINLQEQMRETVITGVDWSYTRHGRLMPVAEFHPVFIDGARIHRAFVYNASNCLHKLQLGVGTQVTVTRSGGVIPTIVKVGQVVGIPCQPQVPYPWHWQGADIVLDDPDHCPEVIVQRYVHFFETLEIPGIREGMLKRMIDCGLSSLPQILTASKEQLRTVPGIGPKRSEAYYHDIRTQLQNARLYRLLLASNTFPSGVGKCILRQISHELPNLLKSCTAQELTQLHGIGKVRATKILEGLTQFKSFAQTLPIDVVHLHQAPSGLPLVQGKTFVLTCLEDHQLDHLEDFILDHGGFLGTHAEPQTCCVVTGNVSMTSSKQEMACQMGVPVYTLTEFSSLYGYQSQN</sequence>
<dbReference type="Pfam" id="PF03120">
    <property type="entry name" value="OB_DNA_ligase"/>
    <property type="match status" value="1"/>
</dbReference>
<evidence type="ECO:0000259" key="6">
    <source>
        <dbReference type="SMART" id="SM00532"/>
    </source>
</evidence>
<dbReference type="SUPFAM" id="SSF52113">
    <property type="entry name" value="BRCT domain"/>
    <property type="match status" value="1"/>
</dbReference>
<dbReference type="InterPro" id="IPR012340">
    <property type="entry name" value="NA-bd_OB-fold"/>
</dbReference>
<dbReference type="InterPro" id="IPR013839">
    <property type="entry name" value="DNAligase_adenylation"/>
</dbReference>
<evidence type="ECO:0000256" key="1">
    <source>
        <dbReference type="ARBA" id="ARBA00012722"/>
    </source>
</evidence>
<dbReference type="Gene3D" id="1.10.150.20">
    <property type="entry name" value="5' to 3' exonuclease, C-terminal subdomain"/>
    <property type="match status" value="2"/>
</dbReference>
<evidence type="ECO:0000256" key="3">
    <source>
        <dbReference type="ARBA" id="ARBA00022705"/>
    </source>
</evidence>
<dbReference type="EC" id="6.5.1.2" evidence="1"/>
<proteinExistence type="predicted"/>
<comment type="catalytic activity">
    <reaction evidence="5">
        <text>NAD(+) + (deoxyribonucleotide)n-3'-hydroxyl + 5'-phospho-(deoxyribonucleotide)m = (deoxyribonucleotide)n+m + AMP + beta-nicotinamide D-nucleotide.</text>
        <dbReference type="EC" id="6.5.1.2"/>
    </reaction>
</comment>
<dbReference type="GO" id="GO:0006260">
    <property type="term" value="P:DNA replication"/>
    <property type="evidence" value="ECO:0007669"/>
    <property type="project" value="UniProtKB-KW"/>
</dbReference>
<dbReference type="InterPro" id="IPR013840">
    <property type="entry name" value="DNAligase_N"/>
</dbReference>
<dbReference type="SMART" id="SM00532">
    <property type="entry name" value="LIGANc"/>
    <property type="match status" value="1"/>
</dbReference>
<accession>A0A6C0BL40</accession>
<protein>
    <recommendedName>
        <fullName evidence="1">DNA ligase (NAD(+))</fullName>
        <ecNumber evidence="1">6.5.1.2</ecNumber>
    </recommendedName>
</protein>
<keyword evidence="2" id="KW-0436">Ligase</keyword>
<keyword evidence="4" id="KW-0520">NAD</keyword>
<evidence type="ECO:0000256" key="4">
    <source>
        <dbReference type="ARBA" id="ARBA00023027"/>
    </source>
</evidence>
<dbReference type="AlphaFoldDB" id="A0A6C0BL40"/>
<dbReference type="Pfam" id="PF14520">
    <property type="entry name" value="HHH_5"/>
    <property type="match status" value="1"/>
</dbReference>
<feature type="domain" description="NAD-dependent DNA ligase N-terminal" evidence="6">
    <location>
        <begin position="21"/>
        <end position="454"/>
    </location>
</feature>
<evidence type="ECO:0000256" key="5">
    <source>
        <dbReference type="ARBA" id="ARBA00034005"/>
    </source>
</evidence>
<dbReference type="InterPro" id="IPR036420">
    <property type="entry name" value="BRCT_dom_sf"/>
</dbReference>
<dbReference type="GO" id="GO:0003911">
    <property type="term" value="F:DNA ligase (NAD+) activity"/>
    <property type="evidence" value="ECO:0007669"/>
    <property type="project" value="UniProtKB-EC"/>
</dbReference>
<dbReference type="GO" id="GO:0006281">
    <property type="term" value="P:DNA repair"/>
    <property type="evidence" value="ECO:0007669"/>
    <property type="project" value="InterPro"/>
</dbReference>
<reference evidence="7" key="1">
    <citation type="journal article" date="2020" name="Nature">
        <title>Giant virus diversity and host interactions through global metagenomics.</title>
        <authorList>
            <person name="Schulz F."/>
            <person name="Roux S."/>
            <person name="Paez-Espino D."/>
            <person name="Jungbluth S."/>
            <person name="Walsh D.A."/>
            <person name="Denef V.J."/>
            <person name="McMahon K.D."/>
            <person name="Konstantinidis K.T."/>
            <person name="Eloe-Fadrosh E.A."/>
            <person name="Kyrpides N.C."/>
            <person name="Woyke T."/>
        </authorList>
    </citation>
    <scope>NUCLEOTIDE SEQUENCE</scope>
    <source>
        <strain evidence="7">GVMAG-M-3300014204-73</strain>
    </source>
</reference>
<dbReference type="Pfam" id="PF01653">
    <property type="entry name" value="DNA_ligase_aden"/>
    <property type="match status" value="1"/>
</dbReference>
<keyword evidence="3" id="KW-0235">DNA replication</keyword>
<dbReference type="SUPFAM" id="SSF47781">
    <property type="entry name" value="RuvA domain 2-like"/>
    <property type="match status" value="1"/>
</dbReference>
<dbReference type="Gene3D" id="2.40.50.140">
    <property type="entry name" value="Nucleic acid-binding proteins"/>
    <property type="match status" value="1"/>
</dbReference>
<dbReference type="SUPFAM" id="SSF56091">
    <property type="entry name" value="DNA ligase/mRNA capping enzyme, catalytic domain"/>
    <property type="match status" value="1"/>
</dbReference>
<dbReference type="EMBL" id="MN739179">
    <property type="protein sequence ID" value="QHS92471.1"/>
    <property type="molecule type" value="Genomic_DNA"/>
</dbReference>
<evidence type="ECO:0000313" key="7">
    <source>
        <dbReference type="EMBL" id="QHS92471.1"/>
    </source>
</evidence>
<dbReference type="InterPro" id="IPR004150">
    <property type="entry name" value="NAD_DNA_ligase_OB"/>
</dbReference>